<dbReference type="Pfam" id="PF13027">
    <property type="entry name" value="DUF3888"/>
    <property type="match status" value="1"/>
</dbReference>
<accession>A0ABU6GK33</accession>
<feature type="signal peptide" evidence="1">
    <location>
        <begin position="1"/>
        <end position="22"/>
    </location>
</feature>
<evidence type="ECO:0000256" key="1">
    <source>
        <dbReference type="SAM" id="SignalP"/>
    </source>
</evidence>
<dbReference type="RefSeq" id="WP_326086646.1">
    <property type="nucleotide sequence ID" value="NZ_JARLKZ010000005.1"/>
</dbReference>
<dbReference type="Proteomes" id="UP001344632">
    <property type="component" value="Unassembled WGS sequence"/>
</dbReference>
<comment type="caution">
    <text evidence="2">The sequence shown here is derived from an EMBL/GenBank/DDBJ whole genome shotgun (WGS) entry which is preliminary data.</text>
</comment>
<keyword evidence="1" id="KW-0732">Signal</keyword>
<evidence type="ECO:0000313" key="3">
    <source>
        <dbReference type="Proteomes" id="UP001344632"/>
    </source>
</evidence>
<gene>
    <name evidence="2" type="ORF">P4H66_06330</name>
</gene>
<protein>
    <submittedName>
        <fullName evidence="2">DUF3888 domain-containing protein</fullName>
    </submittedName>
</protein>
<keyword evidence="3" id="KW-1185">Reference proteome</keyword>
<organism evidence="2 3">
    <name type="scientific">Paenibacillus dokdonensis</name>
    <dbReference type="NCBI Taxonomy" id="2567944"/>
    <lineage>
        <taxon>Bacteria</taxon>
        <taxon>Bacillati</taxon>
        <taxon>Bacillota</taxon>
        <taxon>Bacilli</taxon>
        <taxon>Bacillales</taxon>
        <taxon>Paenibacillaceae</taxon>
        <taxon>Paenibacillus</taxon>
    </lineage>
</organism>
<proteinExistence type="predicted"/>
<reference evidence="2 3" key="1">
    <citation type="submission" date="2023-03" db="EMBL/GenBank/DDBJ databases">
        <title>Bacillus Genome Sequencing.</title>
        <authorList>
            <person name="Dunlap C."/>
        </authorList>
    </citation>
    <scope>NUCLEOTIDE SEQUENCE [LARGE SCALE GENOMIC DNA]</scope>
    <source>
        <strain evidence="2 3">BD-525</strain>
    </source>
</reference>
<dbReference type="EMBL" id="JARLKZ010000005">
    <property type="protein sequence ID" value="MEC0239472.1"/>
    <property type="molecule type" value="Genomic_DNA"/>
</dbReference>
<feature type="chain" id="PRO_5047495557" evidence="1">
    <location>
        <begin position="23"/>
        <end position="116"/>
    </location>
</feature>
<evidence type="ECO:0000313" key="2">
    <source>
        <dbReference type="EMBL" id="MEC0239472.1"/>
    </source>
</evidence>
<sequence>MIRKTIAIIFFGLLLLTPTTSAAPSEENEYSEALLTSLNPAIQNALAGYYGKPILYTEPKILMIERLHKGHLSFNVTVQVKTSVGLHNSRFGKETMTIIVTHDSQFVQKFHHEDQK</sequence>
<name>A0ABU6GK33_9BACL</name>
<dbReference type="InterPro" id="IPR024984">
    <property type="entry name" value="DUF3888"/>
</dbReference>